<accession>A0A1E3PAS5</accession>
<evidence type="ECO:0000313" key="3">
    <source>
        <dbReference type="EMBL" id="ODQ62334.1"/>
    </source>
</evidence>
<dbReference type="EMBL" id="KV454208">
    <property type="protein sequence ID" value="ODQ62334.1"/>
    <property type="molecule type" value="Genomic_DNA"/>
</dbReference>
<dbReference type="GeneID" id="30200228"/>
<protein>
    <recommendedName>
        <fullName evidence="5">Suppressor of lethality of KEX2 GAS1 double null mutant protein 1</fullName>
    </recommendedName>
</protein>
<name>A0A1E3PAS5_WICAA</name>
<keyword evidence="2" id="KW-1133">Transmembrane helix</keyword>
<sequence>MGGNSTGIAVGCAVGIPCFIAFCVAFVFFLKTRRRFKEEDLEFSRHHDVDEMNKDLSYNNFEQLKMEQDNTNSEPSEDSDQSGHHNQDSGIDDSEKKSTQTSTNESKKQRYVPAYRKKFKSSITNLNNSRNSSFSNLQNGGSAVQGSNSSINSNTTNQTDYFYNNIPMMQDQSGTKQADSSNNSLDLARSLQVPTPSYSKKPAFTKSSSVSTNDDEDDYDLKNNYRLENEHEIQEEDQYENEFTNYSENKRAYINSLRPK</sequence>
<dbReference type="OrthoDB" id="4097102at2759"/>
<feature type="compositionally biased region" description="Low complexity" evidence="1">
    <location>
        <begin position="147"/>
        <end position="157"/>
    </location>
</feature>
<dbReference type="Proteomes" id="UP000094112">
    <property type="component" value="Unassembled WGS sequence"/>
</dbReference>
<evidence type="ECO:0008006" key="5">
    <source>
        <dbReference type="Google" id="ProtNLM"/>
    </source>
</evidence>
<reference evidence="3 4" key="1">
    <citation type="journal article" date="2016" name="Proc. Natl. Acad. Sci. U.S.A.">
        <title>Comparative genomics of biotechnologically important yeasts.</title>
        <authorList>
            <person name="Riley R."/>
            <person name="Haridas S."/>
            <person name="Wolfe K.H."/>
            <person name="Lopes M.R."/>
            <person name="Hittinger C.T."/>
            <person name="Goeker M."/>
            <person name="Salamov A.A."/>
            <person name="Wisecaver J.H."/>
            <person name="Long T.M."/>
            <person name="Calvey C.H."/>
            <person name="Aerts A.L."/>
            <person name="Barry K.W."/>
            <person name="Choi C."/>
            <person name="Clum A."/>
            <person name="Coughlan A.Y."/>
            <person name="Deshpande S."/>
            <person name="Douglass A.P."/>
            <person name="Hanson S.J."/>
            <person name="Klenk H.-P."/>
            <person name="LaButti K.M."/>
            <person name="Lapidus A."/>
            <person name="Lindquist E.A."/>
            <person name="Lipzen A.M."/>
            <person name="Meier-Kolthoff J.P."/>
            <person name="Ohm R.A."/>
            <person name="Otillar R.P."/>
            <person name="Pangilinan J.L."/>
            <person name="Peng Y."/>
            <person name="Rokas A."/>
            <person name="Rosa C.A."/>
            <person name="Scheuner C."/>
            <person name="Sibirny A.A."/>
            <person name="Slot J.C."/>
            <person name="Stielow J.B."/>
            <person name="Sun H."/>
            <person name="Kurtzman C.P."/>
            <person name="Blackwell M."/>
            <person name="Grigoriev I.V."/>
            <person name="Jeffries T.W."/>
        </authorList>
    </citation>
    <scope>NUCLEOTIDE SEQUENCE [LARGE SCALE GENOMIC DNA]</scope>
    <source>
        <strain evidence="4">ATCC 58044 / CBS 1984 / NCYC 433 / NRRL Y-366-8</strain>
    </source>
</reference>
<evidence type="ECO:0000313" key="4">
    <source>
        <dbReference type="Proteomes" id="UP000094112"/>
    </source>
</evidence>
<dbReference type="AlphaFoldDB" id="A0A1E3PAS5"/>
<keyword evidence="2" id="KW-0472">Membrane</keyword>
<feature type="compositionally biased region" description="Low complexity" evidence="1">
    <location>
        <begin position="125"/>
        <end position="139"/>
    </location>
</feature>
<keyword evidence="2" id="KW-0812">Transmembrane</keyword>
<feature type="region of interest" description="Disordered" evidence="1">
    <location>
        <begin position="193"/>
        <end position="221"/>
    </location>
</feature>
<feature type="region of interest" description="Disordered" evidence="1">
    <location>
        <begin position="67"/>
        <end position="158"/>
    </location>
</feature>
<feature type="compositionally biased region" description="Basic and acidic residues" evidence="1">
    <location>
        <begin position="81"/>
        <end position="98"/>
    </location>
</feature>
<evidence type="ECO:0000256" key="2">
    <source>
        <dbReference type="SAM" id="Phobius"/>
    </source>
</evidence>
<evidence type="ECO:0000256" key="1">
    <source>
        <dbReference type="SAM" id="MobiDB-lite"/>
    </source>
</evidence>
<keyword evidence="4" id="KW-1185">Reference proteome</keyword>
<gene>
    <name evidence="3" type="ORF">WICANDRAFT_60395</name>
</gene>
<proteinExistence type="predicted"/>
<dbReference type="RefSeq" id="XP_019041541.1">
    <property type="nucleotide sequence ID" value="XM_019182982.1"/>
</dbReference>
<feature type="transmembrane region" description="Helical" evidence="2">
    <location>
        <begin position="6"/>
        <end position="30"/>
    </location>
</feature>
<organism evidence="3 4">
    <name type="scientific">Wickerhamomyces anomalus (strain ATCC 58044 / CBS 1984 / NCYC 433 / NRRL Y-366-8)</name>
    <name type="common">Yeast</name>
    <name type="synonym">Hansenula anomala</name>
    <dbReference type="NCBI Taxonomy" id="683960"/>
    <lineage>
        <taxon>Eukaryota</taxon>
        <taxon>Fungi</taxon>
        <taxon>Dikarya</taxon>
        <taxon>Ascomycota</taxon>
        <taxon>Saccharomycotina</taxon>
        <taxon>Saccharomycetes</taxon>
        <taxon>Phaffomycetales</taxon>
        <taxon>Wickerhamomycetaceae</taxon>
        <taxon>Wickerhamomyces</taxon>
    </lineage>
</organism>